<dbReference type="GO" id="GO:0000724">
    <property type="term" value="P:double-strand break repair via homologous recombination"/>
    <property type="evidence" value="ECO:0007669"/>
    <property type="project" value="UniProtKB-UniRule"/>
</dbReference>
<dbReference type="PANTHER" id="PTHR43788:SF6">
    <property type="entry name" value="DNA HELICASE B"/>
    <property type="match status" value="1"/>
</dbReference>
<keyword evidence="10 11" id="KW-0413">Isomerase</keyword>
<organism evidence="15 16">
    <name type="scientific">Lampropedia hyalina DSM 16112</name>
    <dbReference type="NCBI Taxonomy" id="1122156"/>
    <lineage>
        <taxon>Bacteria</taxon>
        <taxon>Pseudomonadati</taxon>
        <taxon>Pseudomonadota</taxon>
        <taxon>Betaproteobacteria</taxon>
        <taxon>Burkholderiales</taxon>
        <taxon>Comamonadaceae</taxon>
        <taxon>Lampropedia</taxon>
    </lineage>
</organism>
<evidence type="ECO:0000256" key="10">
    <source>
        <dbReference type="ARBA" id="ARBA00023235"/>
    </source>
</evidence>
<dbReference type="Gene3D" id="3.40.50.300">
    <property type="entry name" value="P-loop containing nucleotide triphosphate hydrolases"/>
    <property type="match status" value="3"/>
</dbReference>
<sequence>MSAIPTTVPHITPELLWQWADEGWLRRLDAALAHWVLEHDAAASPGLLAAVAILSHLEGKGHTCLPLVDAHRPSLRLQLPQLLRWPAEAAPALHQLQQWLPTSVRDWHHALLSSRMVWQANTALDFGQPLVLTQTPAIAPQTTPTLRLYLRRYWQYEQDIAHSIAARIQSPLHPDTATARHWLDVLFPDALPDATFDWQKAACALALRQRLAIITGGPGTGKTYTAARLLAAALALEPQPEQIRIGLAAPTGKAAARLKESIQQALAQLPDAVSQHAPLQAALHHLPPARTLHALLGARPDTRQMRHNASHPLPLDWLLVDEASMIHLEMMHSLLQALPPTARLILLGDKDQLASVEAGAVLGDFCAQAQQGHYSPDTARHLEQLTGQALPQEFRHPPHTPAMPALAQNTVMLRESRRFGGTIGQLALAINRHDMAAMQQVLQQVAGQSATSVHWQEGASLNTLAHIALHGRPGPANGEPHAPESHSEARPTASYAGLVQALRTTPHWPADTSQPQWLTRHTEWVVRVLTQLEQFRILCATREGAWGVEGINRLVIGQLQRQGIRARQEGWFAGRIVQVTQNDANLGVFNGDIGICLPSAADRHKLRVYFPADAASGVPRSIATPRMAHVETAFAMTIHKSQGSEFAHVLMVLPPQAGTLLSKELIYTGLTRARKAFTYLAEQPGTWQQAVQQPTLRASGLADTLQALASHHHS</sequence>
<dbReference type="EMBL" id="FQUZ01000007">
    <property type="protein sequence ID" value="SHE82505.1"/>
    <property type="molecule type" value="Genomic_DNA"/>
</dbReference>
<evidence type="ECO:0000256" key="8">
    <source>
        <dbReference type="ARBA" id="ARBA00023125"/>
    </source>
</evidence>
<dbReference type="EC" id="5.6.2.3" evidence="11"/>
<feature type="domain" description="RecBCD enzyme subunit RecD N-terminal" evidence="14">
    <location>
        <begin position="22"/>
        <end position="134"/>
    </location>
</feature>
<keyword evidence="4 11" id="KW-0378">Hydrolase</keyword>
<dbReference type="InterPro" id="IPR027785">
    <property type="entry name" value="UvrD-like_helicase_C"/>
</dbReference>
<dbReference type="CDD" id="cd17933">
    <property type="entry name" value="DEXSc_RecD-like"/>
    <property type="match status" value="1"/>
</dbReference>
<dbReference type="InterPro" id="IPR027417">
    <property type="entry name" value="P-loop_NTPase"/>
</dbReference>
<dbReference type="GO" id="GO:0008854">
    <property type="term" value="F:exodeoxyribonuclease V activity"/>
    <property type="evidence" value="ECO:0007669"/>
    <property type="project" value="InterPro"/>
</dbReference>
<dbReference type="InterPro" id="IPR049550">
    <property type="entry name" value="RecD_N"/>
</dbReference>
<dbReference type="GO" id="GO:0009338">
    <property type="term" value="C:exodeoxyribonuclease V complex"/>
    <property type="evidence" value="ECO:0007669"/>
    <property type="project" value="InterPro"/>
</dbReference>
<dbReference type="Pfam" id="PF13245">
    <property type="entry name" value="AAA_19"/>
    <property type="match status" value="1"/>
</dbReference>
<gene>
    <name evidence="11" type="primary">recD</name>
    <name evidence="15" type="ORF">SAMN02745117_00901</name>
</gene>
<comment type="similarity">
    <text evidence="11">Belongs to the RecD family.</text>
</comment>
<dbReference type="Pfam" id="PF21185">
    <property type="entry name" value="RecD_N"/>
    <property type="match status" value="1"/>
</dbReference>
<evidence type="ECO:0000256" key="2">
    <source>
        <dbReference type="ARBA" id="ARBA00022741"/>
    </source>
</evidence>
<keyword evidence="2 11" id="KW-0547">Nucleotide-binding</keyword>
<evidence type="ECO:0000256" key="12">
    <source>
        <dbReference type="SAM" id="MobiDB-lite"/>
    </source>
</evidence>
<dbReference type="RefSeq" id="WP_073355124.1">
    <property type="nucleotide sequence ID" value="NZ_FQUZ01000007.1"/>
</dbReference>
<evidence type="ECO:0000256" key="1">
    <source>
        <dbReference type="ARBA" id="ARBA00022722"/>
    </source>
</evidence>
<protein>
    <recommendedName>
        <fullName evidence="11">RecBCD enzyme subunit RecD</fullName>
        <ecNumber evidence="11">5.6.2.3</ecNumber>
    </recommendedName>
    <alternativeName>
        <fullName evidence="11">DNA 5'-3' helicase subunit RecD</fullName>
    </alternativeName>
    <alternativeName>
        <fullName evidence="11">Exonuclease V subunit RecD</fullName>
        <shortName evidence="11">ExoV subunit RecD</shortName>
    </alternativeName>
    <alternativeName>
        <fullName evidence="11">Helicase/nuclease RecBCD subunit RecD</fullName>
    </alternativeName>
</protein>
<dbReference type="GO" id="GO:0003677">
    <property type="term" value="F:DNA binding"/>
    <property type="evidence" value="ECO:0007669"/>
    <property type="project" value="UniProtKB-UniRule"/>
</dbReference>
<keyword evidence="5 11" id="KW-0347">Helicase</keyword>
<evidence type="ECO:0000256" key="9">
    <source>
        <dbReference type="ARBA" id="ARBA00023204"/>
    </source>
</evidence>
<evidence type="ECO:0000256" key="5">
    <source>
        <dbReference type="ARBA" id="ARBA00022806"/>
    </source>
</evidence>
<evidence type="ECO:0000256" key="3">
    <source>
        <dbReference type="ARBA" id="ARBA00022763"/>
    </source>
</evidence>
<dbReference type="Proteomes" id="UP000184327">
    <property type="component" value="Unassembled WGS sequence"/>
</dbReference>
<dbReference type="HAMAP" id="MF_01487">
    <property type="entry name" value="RecD"/>
    <property type="match status" value="1"/>
</dbReference>
<dbReference type="GO" id="GO:0016887">
    <property type="term" value="F:ATP hydrolysis activity"/>
    <property type="evidence" value="ECO:0007669"/>
    <property type="project" value="RHEA"/>
</dbReference>
<keyword evidence="6 11" id="KW-0269">Exonuclease</keyword>
<feature type="binding site" evidence="11">
    <location>
        <begin position="216"/>
        <end position="223"/>
    </location>
    <ligand>
        <name>ATP</name>
        <dbReference type="ChEBI" id="CHEBI:30616"/>
    </ligand>
</feature>
<comment type="subunit">
    <text evidence="11">Heterotrimer of RecB, RecC and RecD. All subunits contribute to DNA-binding.</text>
</comment>
<dbReference type="Gene3D" id="1.10.10.1020">
    <property type="entry name" value="RecBCD complex, subunit RecD, N-terminal domain"/>
    <property type="match status" value="1"/>
</dbReference>
<dbReference type="STRING" id="1122156.SAMN02745117_00901"/>
<dbReference type="GO" id="GO:0005524">
    <property type="term" value="F:ATP binding"/>
    <property type="evidence" value="ECO:0007669"/>
    <property type="project" value="UniProtKB-UniRule"/>
</dbReference>
<keyword evidence="8 11" id="KW-0238">DNA-binding</keyword>
<accession>A0A1M4WMQ7</accession>
<reference evidence="15 16" key="1">
    <citation type="submission" date="2016-11" db="EMBL/GenBank/DDBJ databases">
        <authorList>
            <person name="Jaros S."/>
            <person name="Januszkiewicz K."/>
            <person name="Wedrychowicz H."/>
        </authorList>
    </citation>
    <scope>NUCLEOTIDE SEQUENCE [LARGE SCALE GENOMIC DNA]</scope>
    <source>
        <strain evidence="15 16">DSM 16112</strain>
    </source>
</reference>
<dbReference type="SUPFAM" id="SSF52540">
    <property type="entry name" value="P-loop containing nucleoside triphosphate hydrolases"/>
    <property type="match status" value="2"/>
</dbReference>
<dbReference type="GO" id="GO:0043139">
    <property type="term" value="F:5'-3' DNA helicase activity"/>
    <property type="evidence" value="ECO:0007669"/>
    <property type="project" value="UniProtKB-UniRule"/>
</dbReference>
<dbReference type="CDD" id="cd18809">
    <property type="entry name" value="SF1_C_RecD"/>
    <property type="match status" value="1"/>
</dbReference>
<comment type="function">
    <text evidence="11">A helicase/nuclease that prepares dsDNA breaks (DSB) for recombinational DNA repair. Binds to DSBs and unwinds DNA via a highly rapid and processive ATP-dependent bidirectional helicase activity. Unwinds dsDNA until it encounters a Chi (crossover hotspot instigator) sequence from the 3' direction. Cuts ssDNA a few nucleotides 3' to the Chi site. The properties and activities of the enzyme are changed at Chi. The Chi-altered holoenzyme produces a long 3'-ssDNA overhang and facilitates RecA-binding to the ssDNA for homologous DNA recombination and repair. Holoenzyme degrades any linearized DNA that is unable to undergo homologous recombination. In the holoenzyme this subunit has ssDNA-dependent ATPase and 5'-3' helicase activity. When added to pre-assembled RecBC greatly stimulates nuclease activity and augments holoenzyme processivity. Negatively regulates the RecA-loading ability of RecBCD.</text>
</comment>
<dbReference type="Pfam" id="PF13538">
    <property type="entry name" value="UvrD_C_2"/>
    <property type="match status" value="1"/>
</dbReference>
<evidence type="ECO:0000313" key="15">
    <source>
        <dbReference type="EMBL" id="SHE82505.1"/>
    </source>
</evidence>
<dbReference type="NCBIfam" id="TIGR01447">
    <property type="entry name" value="recD"/>
    <property type="match status" value="1"/>
</dbReference>
<evidence type="ECO:0000256" key="7">
    <source>
        <dbReference type="ARBA" id="ARBA00022840"/>
    </source>
</evidence>
<keyword evidence="16" id="KW-1185">Reference proteome</keyword>
<evidence type="ECO:0000256" key="4">
    <source>
        <dbReference type="ARBA" id="ARBA00022801"/>
    </source>
</evidence>
<evidence type="ECO:0000256" key="11">
    <source>
        <dbReference type="HAMAP-Rule" id="MF_01487"/>
    </source>
</evidence>
<proteinExistence type="inferred from homology"/>
<name>A0A1M4WMQ7_9BURK</name>
<dbReference type="InterPro" id="IPR041851">
    <property type="entry name" value="RecD_N_sf"/>
</dbReference>
<evidence type="ECO:0000259" key="13">
    <source>
        <dbReference type="Pfam" id="PF13538"/>
    </source>
</evidence>
<comment type="miscellaneous">
    <text evidence="11">In the RecBCD complex, RecB has a slow 3'-5' helicase, an exonuclease activity and loads RecA onto ssDNA, RecD has a fast 5'-3' helicase activity, while RecC stimulates the ATPase and processivity of the RecB helicase and contributes to recognition of the Chi site.</text>
</comment>
<evidence type="ECO:0000256" key="6">
    <source>
        <dbReference type="ARBA" id="ARBA00022839"/>
    </source>
</evidence>
<keyword evidence="3 11" id="KW-0227">DNA damage</keyword>
<comment type="catalytic activity">
    <reaction evidence="11">
        <text>ATP + H2O = ADP + phosphate + H(+)</text>
        <dbReference type="Rhea" id="RHEA:13065"/>
        <dbReference type="ChEBI" id="CHEBI:15377"/>
        <dbReference type="ChEBI" id="CHEBI:15378"/>
        <dbReference type="ChEBI" id="CHEBI:30616"/>
        <dbReference type="ChEBI" id="CHEBI:43474"/>
        <dbReference type="ChEBI" id="CHEBI:456216"/>
        <dbReference type="EC" id="5.6.2.3"/>
    </reaction>
</comment>
<dbReference type="AlphaFoldDB" id="A0A1M4WMQ7"/>
<feature type="domain" description="UvrD-like helicase C-terminal" evidence="13">
    <location>
        <begin position="633"/>
        <end position="676"/>
    </location>
</feature>
<evidence type="ECO:0000313" key="16">
    <source>
        <dbReference type="Proteomes" id="UP000184327"/>
    </source>
</evidence>
<dbReference type="OrthoDB" id="9803432at2"/>
<dbReference type="PANTHER" id="PTHR43788">
    <property type="entry name" value="DNA2/NAM7 HELICASE FAMILY MEMBER"/>
    <property type="match status" value="1"/>
</dbReference>
<keyword evidence="7 11" id="KW-0067">ATP-binding</keyword>
<dbReference type="GO" id="GO:0017116">
    <property type="term" value="F:single-stranded DNA helicase activity"/>
    <property type="evidence" value="ECO:0007669"/>
    <property type="project" value="TreeGrafter"/>
</dbReference>
<dbReference type="InterPro" id="IPR050534">
    <property type="entry name" value="Coronavir_polyprotein_1ab"/>
</dbReference>
<keyword evidence="9 11" id="KW-0234">DNA repair</keyword>
<evidence type="ECO:0000259" key="14">
    <source>
        <dbReference type="Pfam" id="PF21185"/>
    </source>
</evidence>
<feature type="region of interest" description="Disordered" evidence="12">
    <location>
        <begin position="469"/>
        <end position="492"/>
    </location>
</feature>
<dbReference type="InterPro" id="IPR006344">
    <property type="entry name" value="RecD"/>
</dbReference>
<keyword evidence="1 11" id="KW-0540">Nuclease</keyword>